<dbReference type="InterPro" id="IPR003560">
    <property type="entry name" value="DHB_DH"/>
</dbReference>
<dbReference type="Pfam" id="PF00106">
    <property type="entry name" value="adh_short"/>
    <property type="match status" value="1"/>
</dbReference>
<dbReference type="PRINTS" id="PR01397">
    <property type="entry name" value="DHBDHDRGNASE"/>
</dbReference>
<dbReference type="AlphaFoldDB" id="A0AAW3MCV9"/>
<gene>
    <name evidence="1" type="ORF">RSA11_07240</name>
</gene>
<dbReference type="GO" id="GO:0008667">
    <property type="term" value="F:2,3-dihydro-2,3-dihydroxybenzoate dehydrogenase activity"/>
    <property type="evidence" value="ECO:0007669"/>
    <property type="project" value="InterPro"/>
</dbReference>
<dbReference type="RefSeq" id="WP_058713504.1">
    <property type="nucleotide sequence ID" value="NZ_LDQV01000018.1"/>
</dbReference>
<organism evidence="1 2">
    <name type="scientific">Exiguobacterium indicum</name>
    <dbReference type="NCBI Taxonomy" id="296995"/>
    <lineage>
        <taxon>Bacteria</taxon>
        <taxon>Bacillati</taxon>
        <taxon>Bacillota</taxon>
        <taxon>Bacilli</taxon>
        <taxon>Bacillales</taxon>
        <taxon>Bacillales Family XII. Incertae Sedis</taxon>
        <taxon>Exiguobacterium</taxon>
    </lineage>
</organism>
<evidence type="ECO:0000313" key="1">
    <source>
        <dbReference type="EMBL" id="KTR27072.1"/>
    </source>
</evidence>
<dbReference type="InterPro" id="IPR002347">
    <property type="entry name" value="SDR_fam"/>
</dbReference>
<dbReference type="EMBL" id="LDQV01000018">
    <property type="protein sequence ID" value="KTR27072.1"/>
    <property type="molecule type" value="Genomic_DNA"/>
</dbReference>
<dbReference type="GO" id="GO:0019290">
    <property type="term" value="P:siderophore biosynthetic process"/>
    <property type="evidence" value="ECO:0007669"/>
    <property type="project" value="InterPro"/>
</dbReference>
<sequence>MTTQQTIVIIGAGPGIGYHTALRFAQDGYRIALMARDEQRLQSLVTRLTDQGYDATAHVADVRTTVSLAAQFEVIKQIHGSIDVLLYNALANTPDRPTVLRAENLRADFEVNVIGALNSVNAALPYLSPDASILLTGGGLALSPVAEVASLSLGKAALRNLAYSLHDELKEQSIHVGTLTIAGFVKEGTYFAPQHIAQALYELRQDRAIERIYKEEQQ</sequence>
<dbReference type="PANTHER" id="PTHR43431:SF1">
    <property type="entry name" value="OS08G0476300 PROTEIN"/>
    <property type="match status" value="1"/>
</dbReference>
<protein>
    <submittedName>
        <fullName evidence="1">Short-chain dehydrogenase</fullName>
    </submittedName>
</protein>
<evidence type="ECO:0000313" key="2">
    <source>
        <dbReference type="Proteomes" id="UP000072605"/>
    </source>
</evidence>
<proteinExistence type="predicted"/>
<dbReference type="SUPFAM" id="SSF51735">
    <property type="entry name" value="NAD(P)-binding Rossmann-fold domains"/>
    <property type="match status" value="1"/>
</dbReference>
<name>A0AAW3MCV9_9BACL</name>
<dbReference type="Gene3D" id="3.40.50.720">
    <property type="entry name" value="NAD(P)-binding Rossmann-like Domain"/>
    <property type="match status" value="1"/>
</dbReference>
<reference evidence="1 2" key="1">
    <citation type="journal article" date="2016" name="Front. Microbiol.">
        <title>Genomic Resource of Rice Seed Associated Bacteria.</title>
        <authorList>
            <person name="Midha S."/>
            <person name="Bansal K."/>
            <person name="Sharma S."/>
            <person name="Kumar N."/>
            <person name="Patil P.P."/>
            <person name="Chaudhry V."/>
            <person name="Patil P.B."/>
        </authorList>
    </citation>
    <scope>NUCLEOTIDE SEQUENCE [LARGE SCALE GENOMIC DNA]</scope>
    <source>
        <strain evidence="1 2">RSA11</strain>
    </source>
</reference>
<accession>A0AAW3MCV9</accession>
<dbReference type="Proteomes" id="UP000072605">
    <property type="component" value="Unassembled WGS sequence"/>
</dbReference>
<comment type="caution">
    <text evidence="1">The sequence shown here is derived from an EMBL/GenBank/DDBJ whole genome shotgun (WGS) entry which is preliminary data.</text>
</comment>
<dbReference type="InterPro" id="IPR036291">
    <property type="entry name" value="NAD(P)-bd_dom_sf"/>
</dbReference>
<dbReference type="PANTHER" id="PTHR43431">
    <property type="entry name" value="OXIDOREDUCTASE, SHORT CHAIN DEHYDROGENASE/REDUCTASE FAMILY (AFU_ORTHOLOGUE AFUA_5G14000)"/>
    <property type="match status" value="1"/>
</dbReference>